<dbReference type="InterPro" id="IPR056729">
    <property type="entry name" value="GMPPB_C"/>
</dbReference>
<evidence type="ECO:0000259" key="4">
    <source>
        <dbReference type="Pfam" id="PF25087"/>
    </source>
</evidence>
<dbReference type="PANTHER" id="PTHR43300:SF4">
    <property type="entry name" value="ACYL-[ACYL-CARRIER-PROTEIN]--UDP-N-ACETYLGLUCOSAMINE O-ACYLTRANSFERASE"/>
    <property type="match status" value="1"/>
</dbReference>
<comment type="caution">
    <text evidence="5">The sequence shown here is derived from an EMBL/GenBank/DDBJ whole genome shotgun (WGS) entry which is preliminary data.</text>
</comment>
<protein>
    <recommendedName>
        <fullName evidence="4">Mannose-1-phosphate guanyltransferase C-terminal domain-containing protein</fullName>
    </recommendedName>
</protein>
<comment type="similarity">
    <text evidence="1">Belongs to the transferase hexapeptide repeat family.</text>
</comment>
<dbReference type="EMBL" id="LPVY01000005">
    <property type="protein sequence ID" value="KZB66874.1"/>
    <property type="molecule type" value="Genomic_DNA"/>
</dbReference>
<proteinExistence type="inferred from homology"/>
<reference evidence="5 6" key="1">
    <citation type="submission" date="2015-12" db="EMBL/GenBank/DDBJ databases">
        <title>Genome sequence of Thalassospira lucentensis MCCC 1A02072.</title>
        <authorList>
            <person name="Lu L."/>
            <person name="Lai Q."/>
            <person name="Shao Z."/>
            <person name="Qian P."/>
        </authorList>
    </citation>
    <scope>NUCLEOTIDE SEQUENCE [LARGE SCALE GENOMIC DNA]</scope>
    <source>
        <strain evidence="5 6">MCCC 1A02072</strain>
    </source>
</reference>
<dbReference type="SUPFAM" id="SSF51161">
    <property type="entry name" value="Trimeric LpxA-like enzymes"/>
    <property type="match status" value="1"/>
</dbReference>
<dbReference type="PANTHER" id="PTHR43300">
    <property type="entry name" value="ACETYLTRANSFERASE"/>
    <property type="match status" value="1"/>
</dbReference>
<dbReference type="RefSeq" id="WP_062950243.1">
    <property type="nucleotide sequence ID" value="NZ_LPVY01000005.1"/>
</dbReference>
<dbReference type="NCBIfam" id="TIGR03570">
    <property type="entry name" value="NeuD_NnaD"/>
    <property type="match status" value="1"/>
</dbReference>
<keyword evidence="3" id="KW-0012">Acyltransferase</keyword>
<name>A0A154L8I0_9PROT</name>
<dbReference type="InterPro" id="IPR011004">
    <property type="entry name" value="Trimer_LpxA-like_sf"/>
</dbReference>
<dbReference type="OrthoDB" id="1115300at2"/>
<dbReference type="InterPro" id="IPR050179">
    <property type="entry name" value="Trans_hexapeptide_repeat"/>
</dbReference>
<feature type="domain" description="Mannose-1-phosphate guanyltransferase C-terminal" evidence="4">
    <location>
        <begin position="109"/>
        <end position="195"/>
    </location>
</feature>
<accession>A0A154L8I0</accession>
<dbReference type="CDD" id="cd03360">
    <property type="entry name" value="LbH_AT_putative"/>
    <property type="match status" value="1"/>
</dbReference>
<evidence type="ECO:0000256" key="1">
    <source>
        <dbReference type="ARBA" id="ARBA00007274"/>
    </source>
</evidence>
<evidence type="ECO:0000256" key="2">
    <source>
        <dbReference type="ARBA" id="ARBA00022737"/>
    </source>
</evidence>
<dbReference type="AlphaFoldDB" id="A0A154L8I0"/>
<gene>
    <name evidence="5" type="ORF">AUP42_15220</name>
</gene>
<organism evidence="5 6">
    <name type="scientific">Thalassospira lucentensis</name>
    <dbReference type="NCBI Taxonomy" id="168935"/>
    <lineage>
        <taxon>Bacteria</taxon>
        <taxon>Pseudomonadati</taxon>
        <taxon>Pseudomonadota</taxon>
        <taxon>Alphaproteobacteria</taxon>
        <taxon>Rhodospirillales</taxon>
        <taxon>Thalassospiraceae</taxon>
        <taxon>Thalassospira</taxon>
    </lineage>
</organism>
<evidence type="ECO:0000256" key="3">
    <source>
        <dbReference type="ARBA" id="ARBA00023315"/>
    </source>
</evidence>
<dbReference type="InterPro" id="IPR020019">
    <property type="entry name" value="AcTrfase_PglD-like"/>
</dbReference>
<keyword evidence="2" id="KW-0677">Repeat</keyword>
<dbReference type="Proteomes" id="UP000076335">
    <property type="component" value="Unassembled WGS sequence"/>
</dbReference>
<dbReference type="Gene3D" id="2.160.10.10">
    <property type="entry name" value="Hexapeptide repeat proteins"/>
    <property type="match status" value="1"/>
</dbReference>
<evidence type="ECO:0000313" key="5">
    <source>
        <dbReference type="EMBL" id="KZB66874.1"/>
    </source>
</evidence>
<evidence type="ECO:0000313" key="6">
    <source>
        <dbReference type="Proteomes" id="UP000076335"/>
    </source>
</evidence>
<keyword evidence="3" id="KW-0808">Transferase</keyword>
<sequence length="228" mass="25449">MSKPIVIFGSAEMASLAKFYFEQDSDRNVVAFTVDNEFANKDSFEGLPLLPFSETVKKYPAEKYEMHVALSYNRLNRLRQDKYEQAKQAGYTLTSYVCSKSVTWPDLRIGDNCFILENQTIQPGVTIGNNVMIWSGNHLGHGSCVKDHTYIASHVVISGHSIVGQRCFLGVNATIKDFTKIGDDCFISMDASVTKDMLDGSVALGSPAEVFNTDDRRAKALKKMYFKV</sequence>
<dbReference type="Pfam" id="PF25087">
    <property type="entry name" value="GMPPB_C"/>
    <property type="match status" value="1"/>
</dbReference>